<feature type="domain" description="Flagellar assembly protein FliH/Type III secretion system HrpE" evidence="8">
    <location>
        <begin position="125"/>
        <end position="250"/>
    </location>
</feature>
<dbReference type="PANTHER" id="PTHR34982:SF1">
    <property type="entry name" value="FLAGELLAR ASSEMBLY PROTEIN FLIH"/>
    <property type="match status" value="1"/>
</dbReference>
<comment type="caution">
    <text evidence="9">The sequence shown here is derived from an EMBL/GenBank/DDBJ whole genome shotgun (WGS) entry which is preliminary data.</text>
</comment>
<keyword evidence="9" id="KW-0966">Cell projection</keyword>
<proteinExistence type="inferred from homology"/>
<evidence type="ECO:0000256" key="7">
    <source>
        <dbReference type="SAM" id="Coils"/>
    </source>
</evidence>
<evidence type="ECO:0000256" key="1">
    <source>
        <dbReference type="ARBA" id="ARBA00003041"/>
    </source>
</evidence>
<dbReference type="PANTHER" id="PTHR34982">
    <property type="entry name" value="YOP PROTEINS TRANSLOCATION PROTEIN L"/>
    <property type="match status" value="1"/>
</dbReference>
<name>A0A1E8F087_9CLOT</name>
<dbReference type="GO" id="GO:0044781">
    <property type="term" value="P:bacterial-type flagellum organization"/>
    <property type="evidence" value="ECO:0007669"/>
    <property type="project" value="UniProtKB-KW"/>
</dbReference>
<keyword evidence="9" id="KW-0282">Flagellum</keyword>
<protein>
    <submittedName>
        <fullName evidence="9">Flagellar assembly protein H</fullName>
    </submittedName>
</protein>
<evidence type="ECO:0000256" key="6">
    <source>
        <dbReference type="ARBA" id="ARBA00023225"/>
    </source>
</evidence>
<evidence type="ECO:0000256" key="2">
    <source>
        <dbReference type="ARBA" id="ARBA00006602"/>
    </source>
</evidence>
<dbReference type="InterPro" id="IPR018035">
    <property type="entry name" value="Flagellar_FliH/T3SS_HrpE"/>
</dbReference>
<gene>
    <name evidence="9" type="ORF">CLOACE_07890</name>
</gene>
<evidence type="ECO:0000313" key="10">
    <source>
        <dbReference type="Proteomes" id="UP000175744"/>
    </source>
</evidence>
<evidence type="ECO:0000313" key="9">
    <source>
        <dbReference type="EMBL" id="OFI06806.1"/>
    </source>
</evidence>
<dbReference type="GO" id="GO:0015031">
    <property type="term" value="P:protein transport"/>
    <property type="evidence" value="ECO:0007669"/>
    <property type="project" value="UniProtKB-KW"/>
</dbReference>
<evidence type="ECO:0000256" key="3">
    <source>
        <dbReference type="ARBA" id="ARBA00022448"/>
    </source>
</evidence>
<dbReference type="InterPro" id="IPR051472">
    <property type="entry name" value="T3SS_Stator/FliH"/>
</dbReference>
<evidence type="ECO:0000256" key="4">
    <source>
        <dbReference type="ARBA" id="ARBA00022795"/>
    </source>
</evidence>
<comment type="function">
    <text evidence="1">Needed for flagellar regrowth and assembly.</text>
</comment>
<dbReference type="EMBL" id="LZFO01000008">
    <property type="protein sequence ID" value="OFI06806.1"/>
    <property type="molecule type" value="Genomic_DNA"/>
</dbReference>
<feature type="coiled-coil region" evidence="7">
    <location>
        <begin position="60"/>
        <end position="137"/>
    </location>
</feature>
<accession>A0A1E8F087</accession>
<evidence type="ECO:0000259" key="8">
    <source>
        <dbReference type="Pfam" id="PF02108"/>
    </source>
</evidence>
<dbReference type="AlphaFoldDB" id="A0A1E8F087"/>
<dbReference type="STRING" id="1121290.CLAOCE_07890"/>
<dbReference type="GO" id="GO:0005829">
    <property type="term" value="C:cytosol"/>
    <property type="evidence" value="ECO:0007669"/>
    <property type="project" value="TreeGrafter"/>
</dbReference>
<keyword evidence="10" id="KW-1185">Reference proteome</keyword>
<dbReference type="Pfam" id="PF02108">
    <property type="entry name" value="FliH"/>
    <property type="match status" value="1"/>
</dbReference>
<dbReference type="Proteomes" id="UP000175744">
    <property type="component" value="Unassembled WGS sequence"/>
</dbReference>
<evidence type="ECO:0000256" key="5">
    <source>
        <dbReference type="ARBA" id="ARBA00022927"/>
    </source>
</evidence>
<keyword evidence="4" id="KW-1005">Bacterial flagellum biogenesis</keyword>
<organism evidence="9 10">
    <name type="scientific">Clostridium acetireducens DSM 10703</name>
    <dbReference type="NCBI Taxonomy" id="1121290"/>
    <lineage>
        <taxon>Bacteria</taxon>
        <taxon>Bacillati</taxon>
        <taxon>Bacillota</taxon>
        <taxon>Clostridia</taxon>
        <taxon>Eubacteriales</taxon>
        <taxon>Clostridiaceae</taxon>
        <taxon>Clostridium</taxon>
    </lineage>
</organism>
<sequence length="259" mass="30581">MQSSYNIIKFSKVSKQGEEKIETKYSCKKNTEEKENKKVICEEKPPNYVENYKNVAKVILEDARNKKEDIINKAYEESEEIFKQAYEKAYKEGQQEGYEKAYEEAYVKNLEKANIEIEEMKNQIKEKEENIIKSAKEYYKSYLEEKELEIKNLVINISESILKREVNYKESLNEMIFEALNTVKNTKMFIIKCNPMYEESLKNSVDEFKSQLAFKGDIFILSDENLQKGEAIIERDNGKIKINVEEALNKVKEILFNEE</sequence>
<reference evidence="9 10" key="1">
    <citation type="submission" date="2016-06" db="EMBL/GenBank/DDBJ databases">
        <title>Genome sequence of Clostridium acetireducens DSM 10703.</title>
        <authorList>
            <person name="Poehlein A."/>
            <person name="Fluechter S."/>
            <person name="Duerre P."/>
            <person name="Daniel R."/>
        </authorList>
    </citation>
    <scope>NUCLEOTIDE SEQUENCE [LARGE SCALE GENOMIC DNA]</scope>
    <source>
        <strain evidence="9 10">DSM 10703</strain>
    </source>
</reference>
<dbReference type="OrthoDB" id="2375163at2"/>
<comment type="similarity">
    <text evidence="2">Belongs to the FliH family.</text>
</comment>
<keyword evidence="9" id="KW-0969">Cilium</keyword>
<keyword evidence="5" id="KW-0653">Protein transport</keyword>
<keyword evidence="3" id="KW-0813">Transport</keyword>
<keyword evidence="6" id="KW-1006">Bacterial flagellum protein export</keyword>
<dbReference type="RefSeq" id="WP_070109743.1">
    <property type="nucleotide sequence ID" value="NZ_LZFO01000008.1"/>
</dbReference>
<keyword evidence="7" id="KW-0175">Coiled coil</keyword>